<organism evidence="1 2">
    <name type="scientific">Aspergillus piperis CBS 112811</name>
    <dbReference type="NCBI Taxonomy" id="1448313"/>
    <lineage>
        <taxon>Eukaryota</taxon>
        <taxon>Fungi</taxon>
        <taxon>Dikarya</taxon>
        <taxon>Ascomycota</taxon>
        <taxon>Pezizomycotina</taxon>
        <taxon>Eurotiomycetes</taxon>
        <taxon>Eurotiomycetidae</taxon>
        <taxon>Eurotiales</taxon>
        <taxon>Aspergillaceae</taxon>
        <taxon>Aspergillus</taxon>
        <taxon>Aspergillus subgen. Circumdati</taxon>
    </lineage>
</organism>
<accession>A0A8G1RAP7</accession>
<reference evidence="1 2" key="1">
    <citation type="submission" date="2018-02" db="EMBL/GenBank/DDBJ databases">
        <title>The genomes of Aspergillus section Nigri reveals drivers in fungal speciation.</title>
        <authorList>
            <consortium name="DOE Joint Genome Institute"/>
            <person name="Vesth T.C."/>
            <person name="Nybo J."/>
            <person name="Theobald S."/>
            <person name="Brandl J."/>
            <person name="Frisvad J.C."/>
            <person name="Nielsen K.F."/>
            <person name="Lyhne E.K."/>
            <person name="Kogle M.E."/>
            <person name="Kuo A."/>
            <person name="Riley R."/>
            <person name="Clum A."/>
            <person name="Nolan M."/>
            <person name="Lipzen A."/>
            <person name="Salamov A."/>
            <person name="Henrissat B."/>
            <person name="Wiebenga A."/>
            <person name="De vries R.P."/>
            <person name="Grigoriev I.V."/>
            <person name="Mortensen U.H."/>
            <person name="Andersen M.R."/>
            <person name="Baker S.E."/>
        </authorList>
    </citation>
    <scope>NUCLEOTIDE SEQUENCE [LARGE SCALE GENOMIC DNA]</scope>
    <source>
        <strain evidence="1 2">CBS 112811</strain>
    </source>
</reference>
<evidence type="ECO:0000313" key="2">
    <source>
        <dbReference type="Proteomes" id="UP000249526"/>
    </source>
</evidence>
<gene>
    <name evidence="1" type="ORF">BO85DRAFT_446446</name>
</gene>
<dbReference type="AlphaFoldDB" id="A0A8G1RAP7"/>
<dbReference type="EMBL" id="KZ825056">
    <property type="protein sequence ID" value="RAH61289.1"/>
    <property type="molecule type" value="Genomic_DNA"/>
</dbReference>
<keyword evidence="2" id="KW-1185">Reference proteome</keyword>
<dbReference type="RefSeq" id="XP_025519211.1">
    <property type="nucleotide sequence ID" value="XM_025659507.1"/>
</dbReference>
<evidence type="ECO:0000313" key="1">
    <source>
        <dbReference type="EMBL" id="RAH61289.1"/>
    </source>
</evidence>
<sequence>MHQSRGGHQDGSRRESRSGGNAIISKVFVWGAVDHEGMQVNDANALNVQMKQGSGILRLQIRGLSNINRGLNPGRRIAQDAGADSV</sequence>
<proteinExistence type="predicted"/>
<dbReference type="GeneID" id="37162909"/>
<protein>
    <submittedName>
        <fullName evidence="1">Uncharacterized protein</fullName>
    </submittedName>
</protein>
<name>A0A8G1RAP7_9EURO</name>
<dbReference type="Proteomes" id="UP000249526">
    <property type="component" value="Unassembled WGS sequence"/>
</dbReference>